<reference evidence="4" key="1">
    <citation type="journal article" date="2017" name="Plant J.">
        <title>The pomegranate (Punica granatum L.) genome and the genomics of punicalagin biosynthesis.</title>
        <authorList>
            <person name="Qin G."/>
            <person name="Xu C."/>
            <person name="Ming R."/>
            <person name="Tang H."/>
            <person name="Guyot R."/>
            <person name="Kramer E.M."/>
            <person name="Hu Y."/>
            <person name="Yi X."/>
            <person name="Qi Y."/>
            <person name="Xu X."/>
            <person name="Gao Z."/>
            <person name="Pan H."/>
            <person name="Jian J."/>
            <person name="Tian Y."/>
            <person name="Yue Z."/>
            <person name="Xu Y."/>
        </authorList>
    </citation>
    <scope>NUCLEOTIDE SEQUENCE [LARGE SCALE GENOMIC DNA]</scope>
    <source>
        <strain evidence="4">cv. Dabenzi</strain>
    </source>
</reference>
<feature type="region of interest" description="Disordered" evidence="1">
    <location>
        <begin position="20"/>
        <end position="63"/>
    </location>
</feature>
<evidence type="ECO:0000313" key="4">
    <source>
        <dbReference type="Proteomes" id="UP000197138"/>
    </source>
</evidence>
<dbReference type="Proteomes" id="UP000233551">
    <property type="component" value="Unassembled WGS sequence"/>
</dbReference>
<name>A0A218WNV8_PUNGR</name>
<protein>
    <submittedName>
        <fullName evidence="2">Uncharacterized protein</fullName>
    </submittedName>
</protein>
<sequence>MATKEELYQIGQAGFEAIDRFFGPPPPPRPPRNFQYSRLSPVKQQNPPKRVAERRELPPLGPYQLQYPPQELYGNWPAGRAPAAEAAAIDNIKAAQLYGGITRIDYGRFKQVNSLLSRN</sequence>
<keyword evidence="5" id="KW-1185">Reference proteome</keyword>
<dbReference type="AlphaFoldDB" id="A0A218WNV8"/>
<dbReference type="Proteomes" id="UP000197138">
    <property type="component" value="Unassembled WGS sequence"/>
</dbReference>
<accession>A0A218WNV8</accession>
<evidence type="ECO:0000313" key="2">
    <source>
        <dbReference type="EMBL" id="OWM74050.1"/>
    </source>
</evidence>
<evidence type="ECO:0000313" key="5">
    <source>
        <dbReference type="Proteomes" id="UP000233551"/>
    </source>
</evidence>
<organism evidence="2 4">
    <name type="scientific">Punica granatum</name>
    <name type="common">Pomegranate</name>
    <dbReference type="NCBI Taxonomy" id="22663"/>
    <lineage>
        <taxon>Eukaryota</taxon>
        <taxon>Viridiplantae</taxon>
        <taxon>Streptophyta</taxon>
        <taxon>Embryophyta</taxon>
        <taxon>Tracheophyta</taxon>
        <taxon>Spermatophyta</taxon>
        <taxon>Magnoliopsida</taxon>
        <taxon>eudicotyledons</taxon>
        <taxon>Gunneridae</taxon>
        <taxon>Pentapetalae</taxon>
        <taxon>rosids</taxon>
        <taxon>malvids</taxon>
        <taxon>Myrtales</taxon>
        <taxon>Lythraceae</taxon>
        <taxon>Punica</taxon>
    </lineage>
</organism>
<feature type="compositionally biased region" description="Polar residues" evidence="1">
    <location>
        <begin position="34"/>
        <end position="47"/>
    </location>
</feature>
<gene>
    <name evidence="2" type="ORF">CDL15_Pgr008361</name>
    <name evidence="3" type="ORF">CRG98_031035</name>
</gene>
<evidence type="ECO:0000313" key="3">
    <source>
        <dbReference type="EMBL" id="PKI48570.1"/>
    </source>
</evidence>
<dbReference type="EMBL" id="MTKT01003794">
    <property type="protein sequence ID" value="OWM74050.1"/>
    <property type="molecule type" value="Genomic_DNA"/>
</dbReference>
<evidence type="ECO:0000256" key="1">
    <source>
        <dbReference type="SAM" id="MobiDB-lite"/>
    </source>
</evidence>
<dbReference type="EMBL" id="PGOL01002374">
    <property type="protein sequence ID" value="PKI48570.1"/>
    <property type="molecule type" value="Genomic_DNA"/>
</dbReference>
<comment type="caution">
    <text evidence="2">The sequence shown here is derived from an EMBL/GenBank/DDBJ whole genome shotgun (WGS) entry which is preliminary data.</text>
</comment>
<reference evidence="3 5" key="3">
    <citation type="submission" date="2017-11" db="EMBL/GenBank/DDBJ databases">
        <title>De-novo sequencing of pomegranate (Punica granatum L.) genome.</title>
        <authorList>
            <person name="Akparov Z."/>
            <person name="Amiraslanov A."/>
            <person name="Hajiyeva S."/>
            <person name="Abbasov M."/>
            <person name="Kaur K."/>
            <person name="Hamwieh A."/>
            <person name="Solovyev V."/>
            <person name="Salamov A."/>
            <person name="Braich B."/>
            <person name="Kosarev P."/>
            <person name="Mahmoud A."/>
            <person name="Hajiyev E."/>
            <person name="Babayeva S."/>
            <person name="Izzatullayeva V."/>
            <person name="Mammadov A."/>
            <person name="Mammadov A."/>
            <person name="Sharifova S."/>
            <person name="Ojaghi J."/>
            <person name="Eynullazada K."/>
            <person name="Bayramov B."/>
            <person name="Abdulazimova A."/>
            <person name="Shahmuradov I."/>
        </authorList>
    </citation>
    <scope>NUCLEOTIDE SEQUENCE [LARGE SCALE GENOMIC DNA]</scope>
    <source>
        <strain evidence="3">AG2017</strain>
        <strain evidence="5">cv. AG2017</strain>
        <tissue evidence="3">Leaf</tissue>
    </source>
</reference>
<proteinExistence type="predicted"/>
<reference evidence="2" key="2">
    <citation type="submission" date="2017-06" db="EMBL/GenBank/DDBJ databases">
        <title>The pomegranate genome and the genomics of punicalagin biosynthesis.</title>
        <authorList>
            <person name="Xu C."/>
        </authorList>
    </citation>
    <scope>NUCLEOTIDE SEQUENCE [LARGE SCALE GENOMIC DNA]</scope>
    <source>
        <tissue evidence="2">Fresh leaf</tissue>
    </source>
</reference>